<dbReference type="STRING" id="15368.A0A2K2CXR3"/>
<evidence type="ECO:0000313" key="1">
    <source>
        <dbReference type="EMBL" id="PNT66823.1"/>
    </source>
</evidence>
<keyword evidence="3" id="KW-1185">Reference proteome</keyword>
<reference evidence="2" key="3">
    <citation type="submission" date="2018-08" db="UniProtKB">
        <authorList>
            <consortium name="EnsemblPlants"/>
        </authorList>
    </citation>
    <scope>IDENTIFICATION</scope>
    <source>
        <strain evidence="2">cv. Bd21</strain>
    </source>
</reference>
<reference evidence="1 2" key="1">
    <citation type="journal article" date="2010" name="Nature">
        <title>Genome sequencing and analysis of the model grass Brachypodium distachyon.</title>
        <authorList>
            <consortium name="International Brachypodium Initiative"/>
        </authorList>
    </citation>
    <scope>NUCLEOTIDE SEQUENCE [LARGE SCALE GENOMIC DNA]</scope>
    <source>
        <strain evidence="1 2">Bd21</strain>
    </source>
</reference>
<dbReference type="PANTHER" id="PTHR38926:SF77">
    <property type="entry name" value="OS08G0195000 PROTEIN"/>
    <property type="match status" value="1"/>
</dbReference>
<dbReference type="EMBL" id="CM000882">
    <property type="protein sequence ID" value="PNT66823.1"/>
    <property type="molecule type" value="Genomic_DNA"/>
</dbReference>
<dbReference type="OrthoDB" id="2095648at2759"/>
<sequence length="335" mass="38927">MEVESNPLPVPEVRDWSELPVDALSAIFTKLGTIEISWLWRFVDMTQHKLVFSKAENVVCKMAKVAIDRSDGRMESFWAQKFVSSELLDYIASRGNSLKSIRVIASGFFWDDAVARLAAKCPMLEEIEYSHQKHLGYFFKQLGAVRPELKRLRIHMQWYDSDAMEREMRMDQNHDEDQDEEEEPYEAWEARHNEGAFAIAENLHELRLLQMAGDNLTKKGVYAILEGCPHLKCLDLTQCGHLNVDDELLARCARIRHVCLPRRWPHVHCPDLRTIGRDEGEVIEMDDLYEMEARDLRDEAAMECGDDYGDNYWEEYSDSLVPWWGLPGLAQCDLR</sequence>
<dbReference type="InterPro" id="IPR032675">
    <property type="entry name" value="LRR_dom_sf"/>
</dbReference>
<gene>
    <name evidence="1" type="ORF">BRADI_3g17340v3</name>
</gene>
<dbReference type="InParanoid" id="A0A2K2CXR3"/>
<reference evidence="1" key="2">
    <citation type="submission" date="2017-06" db="EMBL/GenBank/DDBJ databases">
        <title>WGS assembly of Brachypodium distachyon.</title>
        <authorList>
            <consortium name="The International Brachypodium Initiative"/>
            <person name="Lucas S."/>
            <person name="Harmon-Smith M."/>
            <person name="Lail K."/>
            <person name="Tice H."/>
            <person name="Grimwood J."/>
            <person name="Bruce D."/>
            <person name="Barry K."/>
            <person name="Shu S."/>
            <person name="Lindquist E."/>
            <person name="Wang M."/>
            <person name="Pitluck S."/>
            <person name="Vogel J.P."/>
            <person name="Garvin D.F."/>
            <person name="Mockler T.C."/>
            <person name="Schmutz J."/>
            <person name="Rokhsar D."/>
            <person name="Bevan M.W."/>
        </authorList>
    </citation>
    <scope>NUCLEOTIDE SEQUENCE</scope>
    <source>
        <strain evidence="1">Bd21</strain>
    </source>
</reference>
<dbReference type="FunCoup" id="A0A2K2CXR3">
    <property type="interactions" value="130"/>
</dbReference>
<dbReference type="EnsemblPlants" id="PNT66823">
    <property type="protein sequence ID" value="PNT66823"/>
    <property type="gene ID" value="BRADI_3g17340v3"/>
</dbReference>
<dbReference type="Proteomes" id="UP000008810">
    <property type="component" value="Chromosome 3"/>
</dbReference>
<evidence type="ECO:0000313" key="3">
    <source>
        <dbReference type="Proteomes" id="UP000008810"/>
    </source>
</evidence>
<protein>
    <recommendedName>
        <fullName evidence="4">F-box domain-containing protein</fullName>
    </recommendedName>
</protein>
<name>A0A2K2CXR3_BRADI</name>
<organism evidence="1">
    <name type="scientific">Brachypodium distachyon</name>
    <name type="common">Purple false brome</name>
    <name type="synonym">Trachynia distachya</name>
    <dbReference type="NCBI Taxonomy" id="15368"/>
    <lineage>
        <taxon>Eukaryota</taxon>
        <taxon>Viridiplantae</taxon>
        <taxon>Streptophyta</taxon>
        <taxon>Embryophyta</taxon>
        <taxon>Tracheophyta</taxon>
        <taxon>Spermatophyta</taxon>
        <taxon>Magnoliopsida</taxon>
        <taxon>Liliopsida</taxon>
        <taxon>Poales</taxon>
        <taxon>Poaceae</taxon>
        <taxon>BOP clade</taxon>
        <taxon>Pooideae</taxon>
        <taxon>Stipodae</taxon>
        <taxon>Brachypodieae</taxon>
        <taxon>Brachypodium</taxon>
    </lineage>
</organism>
<dbReference type="PANTHER" id="PTHR38926">
    <property type="entry name" value="F-BOX DOMAIN CONTAINING PROTEIN, EXPRESSED"/>
    <property type="match status" value="1"/>
</dbReference>
<evidence type="ECO:0000313" key="2">
    <source>
        <dbReference type="EnsemblPlants" id="PNT66823"/>
    </source>
</evidence>
<dbReference type="AlphaFoldDB" id="A0A2K2CXR3"/>
<accession>A0A2K2CXR3</accession>
<dbReference type="Gramene" id="PNT66823">
    <property type="protein sequence ID" value="PNT66823"/>
    <property type="gene ID" value="BRADI_3g17340v3"/>
</dbReference>
<proteinExistence type="predicted"/>
<dbReference type="ExpressionAtlas" id="A0A2K2CXR3">
    <property type="expression patterns" value="differential"/>
</dbReference>
<dbReference type="Gene3D" id="3.80.10.10">
    <property type="entry name" value="Ribonuclease Inhibitor"/>
    <property type="match status" value="1"/>
</dbReference>
<dbReference type="SUPFAM" id="SSF52047">
    <property type="entry name" value="RNI-like"/>
    <property type="match status" value="1"/>
</dbReference>
<evidence type="ECO:0008006" key="4">
    <source>
        <dbReference type="Google" id="ProtNLM"/>
    </source>
</evidence>